<proteinExistence type="predicted"/>
<sequence>MSSSHCNRHNARSSRGLARTSFGRSPSSHSHQRHSPGLSATATATPLWGPALWNNLLATGREDQRTLAPRVEGRAARPVLPPRSRALRHLCNKTPACFDDDSDSRGEEELEGGTVTKMKTRMGQGNKSNRYQRIVQSISEEEEEEDDMLSTAKVNEPPVGKKTILSNAEKMPAQNKAKSVGPAIVTRKRSMSQHRTEAEHLCKIQKTNELGSNASAPKHGSPQTLVLLDDSNDDTPLVELWSRSRDPPVKVEEEAPLQKGFFSGLGVRSLGSNWSVSRNNAGAGAGASAKNAAEDARVNLSPVSGKQSSGSPSRNFALYRKVVAESDRGAPGERSSRSVSRNFSLYQKDVADSERSATRIAELERELENCKRDREATINALECEHKAALSRLNRKHNIAVDIMQREHNSAARDYETRIESERQKGEANLKPEAETKLLETKKLFEDIQRTATFQDDERTRQLTALKAENKCLSDENQSLKSQLSATKTTLEQREVLVPTEESVKALEARNLALAQELKVLKQRHLDTPPQSQSQSQSQSRSQDIRPPARPPRPLSPTPTLSSSLRPSDETKTTNVRNMFLKVKRRHDNLVTVAKRILETTTGMDLAAFGEFGRHLRELRRVLQDAVDEVGGGRGGGRQGGRGGAEGR</sequence>
<keyword evidence="4" id="KW-1185">Reference proteome</keyword>
<feature type="coiled-coil region" evidence="1">
    <location>
        <begin position="353"/>
        <end position="380"/>
    </location>
</feature>
<feature type="region of interest" description="Disordered" evidence="2">
    <location>
        <begin position="525"/>
        <end position="577"/>
    </location>
</feature>
<organism evidence="3 4">
    <name type="scientific">Paraphaeosphaeria minitans</name>
    <dbReference type="NCBI Taxonomy" id="565426"/>
    <lineage>
        <taxon>Eukaryota</taxon>
        <taxon>Fungi</taxon>
        <taxon>Dikarya</taxon>
        <taxon>Ascomycota</taxon>
        <taxon>Pezizomycotina</taxon>
        <taxon>Dothideomycetes</taxon>
        <taxon>Pleosporomycetidae</taxon>
        <taxon>Pleosporales</taxon>
        <taxon>Massarineae</taxon>
        <taxon>Didymosphaeriaceae</taxon>
        <taxon>Paraphaeosphaeria</taxon>
    </lineage>
</organism>
<dbReference type="EMBL" id="WJXW01000012">
    <property type="protein sequence ID" value="KAF9731270.1"/>
    <property type="molecule type" value="Genomic_DNA"/>
</dbReference>
<gene>
    <name evidence="3" type="ORF">PMIN01_10287</name>
</gene>
<feature type="region of interest" description="Disordered" evidence="2">
    <location>
        <begin position="1"/>
        <end position="44"/>
    </location>
</feature>
<feature type="coiled-coil region" evidence="1">
    <location>
        <begin position="462"/>
        <end position="523"/>
    </location>
</feature>
<comment type="caution">
    <text evidence="3">The sequence shown here is derived from an EMBL/GenBank/DDBJ whole genome shotgun (WGS) entry which is preliminary data.</text>
</comment>
<evidence type="ECO:0000313" key="4">
    <source>
        <dbReference type="Proteomes" id="UP000756921"/>
    </source>
</evidence>
<feature type="compositionally biased region" description="Low complexity" evidence="2">
    <location>
        <begin position="530"/>
        <end position="541"/>
    </location>
</feature>
<protein>
    <submittedName>
        <fullName evidence="3">Uncharacterized protein</fullName>
    </submittedName>
</protein>
<evidence type="ECO:0000256" key="2">
    <source>
        <dbReference type="SAM" id="MobiDB-lite"/>
    </source>
</evidence>
<feature type="compositionally biased region" description="Basic residues" evidence="2">
    <location>
        <begin position="1"/>
        <end position="12"/>
    </location>
</feature>
<feature type="compositionally biased region" description="Pro residues" evidence="2">
    <location>
        <begin position="547"/>
        <end position="556"/>
    </location>
</feature>
<dbReference type="OrthoDB" id="3692888at2759"/>
<keyword evidence="1" id="KW-0175">Coiled coil</keyword>
<accession>A0A9P6GBE9</accession>
<dbReference type="Proteomes" id="UP000756921">
    <property type="component" value="Unassembled WGS sequence"/>
</dbReference>
<name>A0A9P6GBE9_9PLEO</name>
<evidence type="ECO:0000313" key="3">
    <source>
        <dbReference type="EMBL" id="KAF9731270.1"/>
    </source>
</evidence>
<evidence type="ECO:0000256" key="1">
    <source>
        <dbReference type="SAM" id="Coils"/>
    </source>
</evidence>
<dbReference type="AlphaFoldDB" id="A0A9P6GBE9"/>
<reference evidence="3" key="1">
    <citation type="journal article" date="2020" name="Mol. Plant Microbe Interact.">
        <title>Genome Sequence of the Biocontrol Agent Coniothyrium minitans strain Conio (IMI 134523).</title>
        <authorList>
            <person name="Patel D."/>
            <person name="Shittu T.A."/>
            <person name="Baroncelli R."/>
            <person name="Muthumeenakshi S."/>
            <person name="Osborne T.H."/>
            <person name="Janganan T.K."/>
            <person name="Sreenivasaprasad S."/>
        </authorList>
    </citation>
    <scope>NUCLEOTIDE SEQUENCE</scope>
    <source>
        <strain evidence="3">Conio</strain>
    </source>
</reference>